<keyword evidence="2" id="KW-0418">Kinase</keyword>
<dbReference type="GO" id="GO:0005524">
    <property type="term" value="F:ATP binding"/>
    <property type="evidence" value="ECO:0007669"/>
    <property type="project" value="InterPro"/>
</dbReference>
<reference evidence="2" key="1">
    <citation type="journal article" date="2020" name="New Phytol.">
        <title>Comparative genomics reveals dynamic genome evolution in host specialist ectomycorrhizal fungi.</title>
        <authorList>
            <person name="Lofgren L.A."/>
            <person name="Nguyen N.H."/>
            <person name="Vilgalys R."/>
            <person name="Ruytinx J."/>
            <person name="Liao H.L."/>
            <person name="Branco S."/>
            <person name="Kuo A."/>
            <person name="LaButti K."/>
            <person name="Lipzen A."/>
            <person name="Andreopoulos W."/>
            <person name="Pangilinan J."/>
            <person name="Riley R."/>
            <person name="Hundley H."/>
            <person name="Na H."/>
            <person name="Barry K."/>
            <person name="Grigoriev I.V."/>
            <person name="Stajich J.E."/>
            <person name="Kennedy P.G."/>
        </authorList>
    </citation>
    <scope>NUCLEOTIDE SEQUENCE</scope>
    <source>
        <strain evidence="2">MN1</strain>
    </source>
</reference>
<keyword evidence="2" id="KW-0808">Transferase</keyword>
<keyword evidence="3" id="KW-1185">Reference proteome</keyword>
<evidence type="ECO:0000313" key="3">
    <source>
        <dbReference type="Proteomes" id="UP000807769"/>
    </source>
</evidence>
<name>A0A9P7E977_9AGAM</name>
<comment type="caution">
    <text evidence="2">The sequence shown here is derived from an EMBL/GenBank/DDBJ whole genome shotgun (WGS) entry which is preliminary data.</text>
</comment>
<protein>
    <submittedName>
        <fullName evidence="2">Kinase-like domain-containing protein</fullName>
    </submittedName>
</protein>
<dbReference type="PANTHER" id="PTHR11909">
    <property type="entry name" value="CASEIN KINASE-RELATED"/>
    <property type="match status" value="1"/>
</dbReference>
<dbReference type="InterPro" id="IPR050235">
    <property type="entry name" value="CK1_Ser-Thr_kinase"/>
</dbReference>
<dbReference type="RefSeq" id="XP_041192243.1">
    <property type="nucleotide sequence ID" value="XM_041331087.1"/>
</dbReference>
<evidence type="ECO:0000259" key="1">
    <source>
        <dbReference type="PROSITE" id="PS50011"/>
    </source>
</evidence>
<feature type="domain" description="Protein kinase" evidence="1">
    <location>
        <begin position="1"/>
        <end position="147"/>
    </location>
</feature>
<dbReference type="PROSITE" id="PS50011">
    <property type="entry name" value="PROTEIN_KINASE_DOM"/>
    <property type="match status" value="1"/>
</dbReference>
<dbReference type="GeneID" id="64625104"/>
<dbReference type="InterPro" id="IPR011009">
    <property type="entry name" value="Kinase-like_dom_sf"/>
</dbReference>
<sequence length="147" mass="17053">FNRVEFAHSRGVILRDIKPENSAMGVRDMSHIVYLFDFGLAKLYVDPSTGEHIPYRECHVALGVFELQSEQGRRDDLEALGNFLLYLLHSCLPWQKIYAPSKETYLRRMGEMKAESAAFRDLLARSPAEFTTHFDHCRSLKFEEKLN</sequence>
<feature type="non-terminal residue" evidence="2">
    <location>
        <position position="147"/>
    </location>
</feature>
<proteinExistence type="predicted"/>
<dbReference type="Gene3D" id="1.10.510.10">
    <property type="entry name" value="Transferase(Phosphotransferase) domain 1"/>
    <property type="match status" value="1"/>
</dbReference>
<evidence type="ECO:0000313" key="2">
    <source>
        <dbReference type="EMBL" id="KAG1815106.1"/>
    </source>
</evidence>
<dbReference type="InterPro" id="IPR000719">
    <property type="entry name" value="Prot_kinase_dom"/>
</dbReference>
<gene>
    <name evidence="2" type="ORF">BJ212DRAFT_1273449</name>
</gene>
<dbReference type="SUPFAM" id="SSF56112">
    <property type="entry name" value="Protein kinase-like (PK-like)"/>
    <property type="match status" value="1"/>
</dbReference>
<dbReference type="AlphaFoldDB" id="A0A9P7E977"/>
<dbReference type="Proteomes" id="UP000807769">
    <property type="component" value="Unassembled WGS sequence"/>
</dbReference>
<accession>A0A9P7E977</accession>
<dbReference type="OrthoDB" id="3258886at2759"/>
<dbReference type="EMBL" id="JABBWG010000019">
    <property type="protein sequence ID" value="KAG1815106.1"/>
    <property type="molecule type" value="Genomic_DNA"/>
</dbReference>
<dbReference type="GO" id="GO:0004672">
    <property type="term" value="F:protein kinase activity"/>
    <property type="evidence" value="ECO:0007669"/>
    <property type="project" value="InterPro"/>
</dbReference>
<organism evidence="2 3">
    <name type="scientific">Suillus subaureus</name>
    <dbReference type="NCBI Taxonomy" id="48587"/>
    <lineage>
        <taxon>Eukaryota</taxon>
        <taxon>Fungi</taxon>
        <taxon>Dikarya</taxon>
        <taxon>Basidiomycota</taxon>
        <taxon>Agaricomycotina</taxon>
        <taxon>Agaricomycetes</taxon>
        <taxon>Agaricomycetidae</taxon>
        <taxon>Boletales</taxon>
        <taxon>Suillineae</taxon>
        <taxon>Suillaceae</taxon>
        <taxon>Suillus</taxon>
    </lineage>
</organism>